<organism evidence="2">
    <name type="scientific">Tolypothrix bouteillei VB521301</name>
    <dbReference type="NCBI Taxonomy" id="1479485"/>
    <lineage>
        <taxon>Bacteria</taxon>
        <taxon>Bacillati</taxon>
        <taxon>Cyanobacteriota</taxon>
        <taxon>Cyanophyceae</taxon>
        <taxon>Nostocales</taxon>
        <taxon>Tolypothrichaceae</taxon>
        <taxon>Tolypothrix</taxon>
    </lineage>
</organism>
<feature type="domain" description="Co-chaperone DjlA N-terminal" evidence="1">
    <location>
        <begin position="36"/>
        <end position="134"/>
    </location>
</feature>
<reference evidence="2" key="1">
    <citation type="journal article" date="2015" name="Genome Announc.">
        <title>Draft Genome Sequence of Tolypothrix boutellei Strain VB521301.</title>
        <authorList>
            <person name="Chandrababunaidu M.M."/>
            <person name="Singh D."/>
            <person name="Sen D."/>
            <person name="Bhan S."/>
            <person name="Das S."/>
            <person name="Gupta A."/>
            <person name="Adhikary S.P."/>
            <person name="Tripathy S."/>
        </authorList>
    </citation>
    <scope>NUCLEOTIDE SEQUENCE</scope>
    <source>
        <strain evidence="2">VB521301</strain>
    </source>
</reference>
<dbReference type="OrthoDB" id="3700345at2"/>
<accession>A0A0C1R7H3</accession>
<sequence length="163" mass="18263">MNNLQQIIPASDYMKKNLGIFAAPLEAYLNYGYALLVIAGADGEVSEAEFNWILNHMHMVGTPKEVIEKYKTFDYKNADLENTLTKITVEGATWSKSRTLLYHAIQVSRADGNYSPEEQKAVKKLAKLLKVEDDIAMALNRLVETEEAVTALRKALLQTEVLA</sequence>
<evidence type="ECO:0000313" key="2">
    <source>
        <dbReference type="EMBL" id="KIE11618.1"/>
    </source>
</evidence>
<evidence type="ECO:0000259" key="1">
    <source>
        <dbReference type="Pfam" id="PF05099"/>
    </source>
</evidence>
<protein>
    <recommendedName>
        <fullName evidence="1">Co-chaperone DjlA N-terminal domain-containing protein</fullName>
    </recommendedName>
</protein>
<name>A0A0C1R7H3_9CYAN</name>
<dbReference type="AlphaFoldDB" id="A0A0C1R7H3"/>
<proteinExistence type="predicted"/>
<comment type="caution">
    <text evidence="2">The sequence shown here is derived from an EMBL/GenBank/DDBJ whole genome shotgun (WGS) entry which is preliminary data.</text>
</comment>
<dbReference type="SUPFAM" id="SSF158682">
    <property type="entry name" value="TerB-like"/>
    <property type="match status" value="1"/>
</dbReference>
<gene>
    <name evidence="2" type="ORF">DA73_0214960</name>
</gene>
<dbReference type="Gene3D" id="1.10.3680.10">
    <property type="entry name" value="TerB-like"/>
    <property type="match status" value="1"/>
</dbReference>
<dbReference type="InterPro" id="IPR029024">
    <property type="entry name" value="TerB-like"/>
</dbReference>
<dbReference type="EMBL" id="JHEG02000046">
    <property type="protein sequence ID" value="KIE11618.1"/>
    <property type="molecule type" value="Genomic_DNA"/>
</dbReference>
<dbReference type="InterPro" id="IPR007791">
    <property type="entry name" value="DjlA_N"/>
</dbReference>
<dbReference type="Pfam" id="PF05099">
    <property type="entry name" value="TerB"/>
    <property type="match status" value="1"/>
</dbReference>